<dbReference type="EMBL" id="NEWK01000001">
    <property type="protein sequence ID" value="OXB89947.1"/>
    <property type="molecule type" value="Genomic_DNA"/>
</dbReference>
<protein>
    <submittedName>
        <fullName evidence="1">Uncharacterized protein</fullName>
    </submittedName>
</protein>
<dbReference type="KEGG" id="gtm:GT3921_09130"/>
<dbReference type="AlphaFoldDB" id="A0A226QEA3"/>
<keyword evidence="2" id="KW-1185">Reference proteome</keyword>
<evidence type="ECO:0000313" key="2">
    <source>
        <dbReference type="Proteomes" id="UP000198378"/>
    </source>
</evidence>
<evidence type="ECO:0000313" key="1">
    <source>
        <dbReference type="EMBL" id="OXB89947.1"/>
    </source>
</evidence>
<dbReference type="Proteomes" id="UP000198378">
    <property type="component" value="Unassembled WGS sequence"/>
</dbReference>
<dbReference type="Pfam" id="PF13171">
    <property type="entry name" value="DUF4004"/>
    <property type="match status" value="1"/>
</dbReference>
<gene>
    <name evidence="1" type="ORF">B9L19_08070</name>
</gene>
<accession>A0A226QEA3</accession>
<organism evidence="1 2">
    <name type="scientific">Geobacillus thermocatenulatus</name>
    <dbReference type="NCBI Taxonomy" id="33938"/>
    <lineage>
        <taxon>Bacteria</taxon>
        <taxon>Bacillati</taxon>
        <taxon>Bacillota</taxon>
        <taxon>Bacilli</taxon>
        <taxon>Bacillales</taxon>
        <taxon>Anoxybacillaceae</taxon>
        <taxon>Geobacillus</taxon>
        <taxon>Geobacillus thermoleovorans group</taxon>
    </lineage>
</organism>
<dbReference type="RefSeq" id="WP_047752933.1">
    <property type="nucleotide sequence ID" value="NZ_CP018058.1"/>
</dbReference>
<sequence>MEPELISKKELLELTGISYGQLYRWKRKKLIPEEWFIRKSTFTGQETFFPKEKILARIEKIKELKDELSLDELAGVFAPNPAAVVLTREEIVKRHIVSDLVLQWLDDEWGGRQDVSFAELLSLYIVDRLLRSGEISIEEGKNIWRMFGSHYPKLQGKSCELVVLRKMGVTVSFLVEGTAALHVEEGAKLIARLHVPTYIEELKLAISEG</sequence>
<reference evidence="1 2" key="1">
    <citation type="submission" date="2017-05" db="EMBL/GenBank/DDBJ databases">
        <title>The genome sequence of Geobacillus thermocatenulatus DSM 730.</title>
        <authorList>
            <person name="Ramaloko W.T."/>
            <person name="Koen N."/>
            <person name="Polliack S."/>
            <person name="Aliyu H."/>
            <person name="Lebre P."/>
            <person name="Mohr T."/>
            <person name="Oswald F."/>
            <person name="Zwick M."/>
            <person name="Neumann A."/>
            <person name="Syldatk C."/>
            <person name="Cowan D."/>
            <person name="De Maayer P."/>
        </authorList>
    </citation>
    <scope>NUCLEOTIDE SEQUENCE [LARGE SCALE GENOMIC DNA]</scope>
    <source>
        <strain evidence="1 2">BGSC 93A1</strain>
    </source>
</reference>
<comment type="caution">
    <text evidence="1">The sequence shown here is derived from an EMBL/GenBank/DDBJ whole genome shotgun (WGS) entry which is preliminary data.</text>
</comment>
<proteinExistence type="predicted"/>
<dbReference type="InterPro" id="IPR025063">
    <property type="entry name" value="DUF4004"/>
</dbReference>
<name>A0A226QEA3_9BACL</name>